<dbReference type="SMART" id="SM00448">
    <property type="entry name" value="REC"/>
    <property type="match status" value="1"/>
</dbReference>
<evidence type="ECO:0000256" key="6">
    <source>
        <dbReference type="PROSITE-ProRule" id="PRU00169"/>
    </source>
</evidence>
<dbReference type="PANTHER" id="PTHR43214">
    <property type="entry name" value="TWO-COMPONENT RESPONSE REGULATOR"/>
    <property type="match status" value="1"/>
</dbReference>
<dbReference type="GO" id="GO:0000160">
    <property type="term" value="P:phosphorelay signal transduction system"/>
    <property type="evidence" value="ECO:0007669"/>
    <property type="project" value="UniProtKB-KW"/>
</dbReference>
<dbReference type="PRINTS" id="PR00038">
    <property type="entry name" value="HTHLUXR"/>
</dbReference>
<dbReference type="InterPro" id="IPR058245">
    <property type="entry name" value="NreC/VraR/RcsB-like_REC"/>
</dbReference>
<dbReference type="InterPro" id="IPR000792">
    <property type="entry name" value="Tscrpt_reg_LuxR_C"/>
</dbReference>
<dbReference type="Proteomes" id="UP000321291">
    <property type="component" value="Chromosome"/>
</dbReference>
<evidence type="ECO:0000256" key="3">
    <source>
        <dbReference type="ARBA" id="ARBA00023015"/>
    </source>
</evidence>
<protein>
    <submittedName>
        <fullName evidence="9">Response regulator transcription factor</fullName>
    </submittedName>
</protein>
<feature type="domain" description="HTH luxR-type" evidence="7">
    <location>
        <begin position="145"/>
        <end position="210"/>
    </location>
</feature>
<dbReference type="Pfam" id="PF00196">
    <property type="entry name" value="GerE"/>
    <property type="match status" value="1"/>
</dbReference>
<dbReference type="GO" id="GO:0003677">
    <property type="term" value="F:DNA binding"/>
    <property type="evidence" value="ECO:0007669"/>
    <property type="project" value="UniProtKB-KW"/>
</dbReference>
<dbReference type="InterPro" id="IPR039420">
    <property type="entry name" value="WalR-like"/>
</dbReference>
<keyword evidence="2" id="KW-0902">Two-component regulatory system</keyword>
<dbReference type="KEGG" id="agi:FSB73_05775"/>
<accession>A0A5B8VKX0</accession>
<dbReference type="SMART" id="SM00421">
    <property type="entry name" value="HTH_LUXR"/>
    <property type="match status" value="1"/>
</dbReference>
<keyword evidence="10" id="KW-1185">Reference proteome</keyword>
<dbReference type="OrthoDB" id="1013073at2"/>
<dbReference type="InterPro" id="IPR011006">
    <property type="entry name" value="CheY-like_superfamily"/>
</dbReference>
<feature type="domain" description="Response regulatory" evidence="8">
    <location>
        <begin position="4"/>
        <end position="120"/>
    </location>
</feature>
<keyword evidence="4" id="KW-0238">DNA-binding</keyword>
<dbReference type="RefSeq" id="WP_146780530.1">
    <property type="nucleotide sequence ID" value="NZ_CP042434.1"/>
</dbReference>
<evidence type="ECO:0000313" key="10">
    <source>
        <dbReference type="Proteomes" id="UP000321291"/>
    </source>
</evidence>
<name>A0A5B8VKX0_9BACT</name>
<proteinExistence type="predicted"/>
<dbReference type="InterPro" id="IPR001789">
    <property type="entry name" value="Sig_transdc_resp-reg_receiver"/>
</dbReference>
<gene>
    <name evidence="9" type="ORF">FSB73_05775</name>
</gene>
<dbReference type="PANTHER" id="PTHR43214:SF3">
    <property type="entry name" value="RESPONSE REGULATOR UVRY"/>
    <property type="match status" value="1"/>
</dbReference>
<evidence type="ECO:0000313" key="9">
    <source>
        <dbReference type="EMBL" id="QEC71256.1"/>
    </source>
</evidence>
<keyword evidence="1 6" id="KW-0597">Phosphoprotein</keyword>
<keyword evidence="5" id="KW-0804">Transcription</keyword>
<dbReference type="CDD" id="cd17535">
    <property type="entry name" value="REC_NarL-like"/>
    <property type="match status" value="1"/>
</dbReference>
<dbReference type="Gene3D" id="3.40.50.2300">
    <property type="match status" value="1"/>
</dbReference>
<dbReference type="InterPro" id="IPR016032">
    <property type="entry name" value="Sig_transdc_resp-reg_C-effctor"/>
</dbReference>
<evidence type="ECO:0000256" key="4">
    <source>
        <dbReference type="ARBA" id="ARBA00023125"/>
    </source>
</evidence>
<feature type="modified residue" description="4-aspartylphosphate" evidence="6">
    <location>
        <position position="55"/>
    </location>
</feature>
<evidence type="ECO:0000256" key="5">
    <source>
        <dbReference type="ARBA" id="ARBA00023163"/>
    </source>
</evidence>
<dbReference type="EMBL" id="CP042434">
    <property type="protein sequence ID" value="QEC71256.1"/>
    <property type="molecule type" value="Genomic_DNA"/>
</dbReference>
<dbReference type="Pfam" id="PF00072">
    <property type="entry name" value="Response_reg"/>
    <property type="match status" value="1"/>
</dbReference>
<sequence length="214" mass="24403">MRPTVLIAEDHSVVRMGTMVMLEQMYPNILVSEAASFDEVIEQLSQTKFDLIILDIHIPGGDNIKMIETIHLRQPGIRILIFSSYDERLFAINYIQAGAMGYVQKDASNIIVKIAIAKVLNDEQYISADLQKNMVNRWLKTGNKPKKGLMVLSAREREIMNLLIKGHRTNEIKTILNIQASTISTHKERIFTKLNVENVIELEQLVRAEMKKGN</sequence>
<keyword evidence="3" id="KW-0805">Transcription regulation</keyword>
<reference evidence="9 10" key="1">
    <citation type="journal article" date="2017" name="Int. J. Syst. Evol. Microbiol.">
        <title>Arachidicoccus ginsenosidivorans sp. nov., with ginsenoside-converting activity isolated from ginseng cultivating soil.</title>
        <authorList>
            <person name="Siddiqi M.Z."/>
            <person name="Aslam Z."/>
            <person name="Im W.T."/>
        </authorList>
    </citation>
    <scope>NUCLEOTIDE SEQUENCE [LARGE SCALE GENOMIC DNA]</scope>
    <source>
        <strain evidence="9 10">Gsoil 809</strain>
    </source>
</reference>
<organism evidence="9 10">
    <name type="scientific">Arachidicoccus ginsenosidivorans</name>
    <dbReference type="NCBI Taxonomy" id="496057"/>
    <lineage>
        <taxon>Bacteria</taxon>
        <taxon>Pseudomonadati</taxon>
        <taxon>Bacteroidota</taxon>
        <taxon>Chitinophagia</taxon>
        <taxon>Chitinophagales</taxon>
        <taxon>Chitinophagaceae</taxon>
        <taxon>Arachidicoccus</taxon>
    </lineage>
</organism>
<evidence type="ECO:0000259" key="8">
    <source>
        <dbReference type="PROSITE" id="PS50110"/>
    </source>
</evidence>
<dbReference type="AlphaFoldDB" id="A0A5B8VKX0"/>
<dbReference type="PROSITE" id="PS50110">
    <property type="entry name" value="RESPONSE_REGULATORY"/>
    <property type="match status" value="1"/>
</dbReference>
<evidence type="ECO:0000259" key="7">
    <source>
        <dbReference type="PROSITE" id="PS50043"/>
    </source>
</evidence>
<dbReference type="PROSITE" id="PS50043">
    <property type="entry name" value="HTH_LUXR_2"/>
    <property type="match status" value="1"/>
</dbReference>
<dbReference type="CDD" id="cd06170">
    <property type="entry name" value="LuxR_C_like"/>
    <property type="match status" value="1"/>
</dbReference>
<dbReference type="SUPFAM" id="SSF46894">
    <property type="entry name" value="C-terminal effector domain of the bipartite response regulators"/>
    <property type="match status" value="1"/>
</dbReference>
<evidence type="ECO:0000256" key="1">
    <source>
        <dbReference type="ARBA" id="ARBA00022553"/>
    </source>
</evidence>
<dbReference type="GO" id="GO:0006355">
    <property type="term" value="P:regulation of DNA-templated transcription"/>
    <property type="evidence" value="ECO:0007669"/>
    <property type="project" value="InterPro"/>
</dbReference>
<dbReference type="SUPFAM" id="SSF52172">
    <property type="entry name" value="CheY-like"/>
    <property type="match status" value="1"/>
</dbReference>
<evidence type="ECO:0000256" key="2">
    <source>
        <dbReference type="ARBA" id="ARBA00023012"/>
    </source>
</evidence>